<protein>
    <submittedName>
        <fullName evidence="2">Uncharacterized protein</fullName>
    </submittedName>
</protein>
<feature type="region of interest" description="Disordered" evidence="1">
    <location>
        <begin position="467"/>
        <end position="487"/>
    </location>
</feature>
<accession>X0GZM5</accession>
<reference evidence="2" key="2">
    <citation type="submission" date="2014-03" db="EMBL/GenBank/DDBJ databases">
        <title>The Genome Annotation of Fusarium oxysporum PHW808.</title>
        <authorList>
            <consortium name="The Broad Institute Genomics Platform"/>
            <person name="Ma L.-J."/>
            <person name="Corby-Kistler H."/>
            <person name="Broz K."/>
            <person name="Gale L.R."/>
            <person name="Jonkers W."/>
            <person name="O'Donnell K."/>
            <person name="Ploetz R."/>
            <person name="Steinberg C."/>
            <person name="Schwartz D.C."/>
            <person name="VanEtten H."/>
            <person name="Zhou S."/>
            <person name="Young S.K."/>
            <person name="Zeng Q."/>
            <person name="Gargeya S."/>
            <person name="Fitzgerald M."/>
            <person name="Abouelleil A."/>
            <person name="Alvarado L."/>
            <person name="Chapman S.B."/>
            <person name="Gainer-Dewar J."/>
            <person name="Goldberg J."/>
            <person name="Griggs A."/>
            <person name="Gujja S."/>
            <person name="Hansen M."/>
            <person name="Howarth C."/>
            <person name="Imamovic A."/>
            <person name="Ireland A."/>
            <person name="Larimer J."/>
            <person name="McCowan C."/>
            <person name="Murphy C."/>
            <person name="Pearson M."/>
            <person name="Poon T.W."/>
            <person name="Priest M."/>
            <person name="Roberts A."/>
            <person name="Saif S."/>
            <person name="Shea T."/>
            <person name="Sykes S."/>
            <person name="Wortman J."/>
            <person name="Nusbaum C."/>
            <person name="Birren B."/>
        </authorList>
    </citation>
    <scope>NUCLEOTIDE SEQUENCE</scope>
    <source>
        <strain evidence="2">54008</strain>
    </source>
</reference>
<dbReference type="AlphaFoldDB" id="X0GZM5"/>
<dbReference type="EMBL" id="KK033683">
    <property type="protein sequence ID" value="EXL65300.1"/>
    <property type="molecule type" value="Genomic_DNA"/>
</dbReference>
<reference evidence="2" key="1">
    <citation type="submission" date="2011-11" db="EMBL/GenBank/DDBJ databases">
        <title>The Genome Sequence of Fusarium oxysporum PHW808.</title>
        <authorList>
            <consortium name="The Broad Institute Genome Sequencing Platform"/>
            <person name="Ma L.-J."/>
            <person name="Gale L.R."/>
            <person name="Schwartz D.C."/>
            <person name="Zhou S."/>
            <person name="Corby-Kistler H."/>
            <person name="Young S.K."/>
            <person name="Zeng Q."/>
            <person name="Gargeya S."/>
            <person name="Fitzgerald M."/>
            <person name="Haas B."/>
            <person name="Abouelleil A."/>
            <person name="Alvarado L."/>
            <person name="Arachchi H.M."/>
            <person name="Berlin A."/>
            <person name="Brown A."/>
            <person name="Chapman S.B."/>
            <person name="Chen Z."/>
            <person name="Dunbar C."/>
            <person name="Freedman E."/>
            <person name="Gearin G."/>
            <person name="Goldberg J."/>
            <person name="Griggs A."/>
            <person name="Gujja S."/>
            <person name="Heiman D."/>
            <person name="Howarth C."/>
            <person name="Larson L."/>
            <person name="Lui A."/>
            <person name="MacDonald P.J.P."/>
            <person name="Montmayeur A."/>
            <person name="Murphy C."/>
            <person name="Neiman D."/>
            <person name="Pearson M."/>
            <person name="Priest M."/>
            <person name="Roberts A."/>
            <person name="Saif S."/>
            <person name="Shea T."/>
            <person name="Shenoy N."/>
            <person name="Sisk P."/>
            <person name="Stolte C."/>
            <person name="Sykes S."/>
            <person name="Wortman J."/>
            <person name="Nusbaum C."/>
            <person name="Birren B."/>
        </authorList>
    </citation>
    <scope>NUCLEOTIDE SEQUENCE [LARGE SCALE GENOMIC DNA]</scope>
    <source>
        <strain evidence="2">54008</strain>
    </source>
</reference>
<sequence>MSLVITKIAAVPPNREEQLNSSSIYYTLKLERSDKTIPERLLKRPPLDEKTFRGRVPAHLLEPGRYWRLLVDQIPSVRIVEAKSSEYCNVSVADSCLDFLLDLDFPIEFGDWAIFHCHLEEASADIRHRFFQLCASLAPSLDNRTDKSWNEHFQKICTADKRWKVKHARPLGMLHMLFQSAGGKGMRVVTESPNDYSPDNYASTSVNDNLADLRRLFGDSCTDRKAFDELNIEDQITRYVPIGFPRAVYKTLPASLINALPFNTVKGAQCMIADTHRKMHWTKKAENDFLLLLCYCAISQKVDNHLRKWANSSEGQHAYYRVVHSLNQPVTPEELAMTLTALCFFERLLGEVDEDTGHEQESCITSPPSRMSNLCVTEEPGFKYSCMNEFIEHITGNESKIRPNLWRIVGASFKKACLPKKPGDDWRCMLAALRWLATSIHDEQRTDDLVEAYWDNILATSVTVAIGKEPENPPREPLPWPSNLTPKEELPEMNECRGIFGDNLTQITVAVESPRRGGKI</sequence>
<dbReference type="OrthoDB" id="4982225at2759"/>
<dbReference type="HOGENOM" id="CLU_577522_0_0_1"/>
<evidence type="ECO:0000256" key="1">
    <source>
        <dbReference type="SAM" id="MobiDB-lite"/>
    </source>
</evidence>
<proteinExistence type="predicted"/>
<evidence type="ECO:0000313" key="2">
    <source>
        <dbReference type="EMBL" id="EXL65300.1"/>
    </source>
</evidence>
<dbReference type="Proteomes" id="UP000030676">
    <property type="component" value="Unassembled WGS sequence"/>
</dbReference>
<name>X0GZM5_FUSOX</name>
<gene>
    <name evidence="2" type="ORF">FOPG_18466</name>
</gene>
<organism evidence="2">
    <name type="scientific">Fusarium oxysporum f. sp. conglutinans race 2 54008</name>
    <dbReference type="NCBI Taxonomy" id="1089457"/>
    <lineage>
        <taxon>Eukaryota</taxon>
        <taxon>Fungi</taxon>
        <taxon>Dikarya</taxon>
        <taxon>Ascomycota</taxon>
        <taxon>Pezizomycotina</taxon>
        <taxon>Sordariomycetes</taxon>
        <taxon>Hypocreomycetidae</taxon>
        <taxon>Hypocreales</taxon>
        <taxon>Nectriaceae</taxon>
        <taxon>Fusarium</taxon>
        <taxon>Fusarium oxysporum species complex</taxon>
    </lineage>
</organism>